<dbReference type="EMBL" id="CAJNOQ010003634">
    <property type="protein sequence ID" value="CAF1022053.1"/>
    <property type="molecule type" value="Genomic_DNA"/>
</dbReference>
<protein>
    <submittedName>
        <fullName evidence="2">Uncharacterized protein</fullName>
    </submittedName>
</protein>
<accession>A0A814ICE3</accession>
<name>A0A814ICE3_9BILA</name>
<reference evidence="2" key="1">
    <citation type="submission" date="2021-02" db="EMBL/GenBank/DDBJ databases">
        <authorList>
            <person name="Nowell W R."/>
        </authorList>
    </citation>
    <scope>NUCLEOTIDE SEQUENCE</scope>
</reference>
<dbReference type="OrthoDB" id="10031762at2759"/>
<evidence type="ECO:0000256" key="1">
    <source>
        <dbReference type="SAM" id="MobiDB-lite"/>
    </source>
</evidence>
<evidence type="ECO:0000313" key="2">
    <source>
        <dbReference type="EMBL" id="CAF1022053.1"/>
    </source>
</evidence>
<dbReference type="AlphaFoldDB" id="A0A814ICE3"/>
<proteinExistence type="predicted"/>
<sequence>MRATTESDSEYLVDTKNCRTTVKCKRKSLKKTIKLIHGRCVVIYRGSGDLLPIAAKDADRNCYCDFVFVVHDKNSQVERRMSPAIPRTTSALKETRISEGKLFGDTKYVTKKTVRKMEQDDDDSVDFHESLDDDDINENVRHFRNTNYTKDCATSNSTVTTTSIYNIDQKNMINNCLSEAQILTNLKQDDESEEFDDDNAEEQSVNQQTENSMVSTDNAYDIINGMQIITTHEKYEKDGINQHTDKISEKQCNGEDELILLKEEIDVTDFEDIPLVYYQNRIIHG</sequence>
<gene>
    <name evidence="2" type="ORF">GPM918_LOCUS14834</name>
    <name evidence="3" type="ORF">SRO942_LOCUS14834</name>
</gene>
<feature type="compositionally biased region" description="Polar residues" evidence="1">
    <location>
        <begin position="202"/>
        <end position="211"/>
    </location>
</feature>
<evidence type="ECO:0000313" key="3">
    <source>
        <dbReference type="EMBL" id="CAF3793436.1"/>
    </source>
</evidence>
<dbReference type="Proteomes" id="UP000681722">
    <property type="component" value="Unassembled WGS sequence"/>
</dbReference>
<organism evidence="2 4">
    <name type="scientific">Didymodactylos carnosus</name>
    <dbReference type="NCBI Taxonomy" id="1234261"/>
    <lineage>
        <taxon>Eukaryota</taxon>
        <taxon>Metazoa</taxon>
        <taxon>Spiralia</taxon>
        <taxon>Gnathifera</taxon>
        <taxon>Rotifera</taxon>
        <taxon>Eurotatoria</taxon>
        <taxon>Bdelloidea</taxon>
        <taxon>Philodinida</taxon>
        <taxon>Philodinidae</taxon>
        <taxon>Didymodactylos</taxon>
    </lineage>
</organism>
<evidence type="ECO:0000313" key="4">
    <source>
        <dbReference type="Proteomes" id="UP000663829"/>
    </source>
</evidence>
<feature type="region of interest" description="Disordered" evidence="1">
    <location>
        <begin position="189"/>
        <end position="211"/>
    </location>
</feature>
<comment type="caution">
    <text evidence="2">The sequence shown here is derived from an EMBL/GenBank/DDBJ whole genome shotgun (WGS) entry which is preliminary data.</text>
</comment>
<feature type="compositionally biased region" description="Acidic residues" evidence="1">
    <location>
        <begin position="190"/>
        <end position="201"/>
    </location>
</feature>
<dbReference type="Proteomes" id="UP000663829">
    <property type="component" value="Unassembled WGS sequence"/>
</dbReference>
<dbReference type="EMBL" id="CAJOBC010003634">
    <property type="protein sequence ID" value="CAF3793436.1"/>
    <property type="molecule type" value="Genomic_DNA"/>
</dbReference>
<keyword evidence="4" id="KW-1185">Reference proteome</keyword>